<dbReference type="Gene3D" id="2.30.30.40">
    <property type="entry name" value="SH3 Domains"/>
    <property type="match status" value="3"/>
</dbReference>
<dbReference type="SMART" id="SM00326">
    <property type="entry name" value="SH3"/>
    <property type="match status" value="3"/>
</dbReference>
<dbReference type="EMBL" id="CVRI01000024">
    <property type="protein sequence ID" value="CRK92141.1"/>
    <property type="molecule type" value="Genomic_DNA"/>
</dbReference>
<proteinExistence type="inferred from homology"/>
<dbReference type="InterPro" id="IPR036028">
    <property type="entry name" value="SH3-like_dom_sf"/>
</dbReference>
<dbReference type="SMART" id="SM00184">
    <property type="entry name" value="RING"/>
    <property type="match status" value="1"/>
</dbReference>
<dbReference type="Proteomes" id="UP000183832">
    <property type="component" value="Unassembled WGS sequence"/>
</dbReference>
<evidence type="ECO:0000256" key="4">
    <source>
        <dbReference type="ARBA" id="ARBA00022771"/>
    </source>
</evidence>
<feature type="region of interest" description="Disordered" evidence="9">
    <location>
        <begin position="363"/>
        <end position="407"/>
    </location>
</feature>
<dbReference type="GO" id="GO:0061630">
    <property type="term" value="F:ubiquitin protein ligase activity"/>
    <property type="evidence" value="ECO:0007669"/>
    <property type="project" value="TreeGrafter"/>
</dbReference>
<keyword evidence="2 8" id="KW-0728">SH3 domain</keyword>
<evidence type="ECO:0000256" key="8">
    <source>
        <dbReference type="PROSITE-ProRule" id="PRU00192"/>
    </source>
</evidence>
<dbReference type="PROSITE" id="PS50002">
    <property type="entry name" value="SH3"/>
    <property type="match status" value="3"/>
</dbReference>
<dbReference type="Pfam" id="PF00097">
    <property type="entry name" value="zf-C3HC4"/>
    <property type="match status" value="1"/>
</dbReference>
<evidence type="ECO:0000256" key="5">
    <source>
        <dbReference type="ARBA" id="ARBA00022833"/>
    </source>
</evidence>
<dbReference type="PANTHER" id="PTHR14167:SF51">
    <property type="entry name" value="RING-TYPE E3 UBIQUITIN TRANSFERASE"/>
    <property type="match status" value="1"/>
</dbReference>
<dbReference type="GO" id="GO:0032436">
    <property type="term" value="P:positive regulation of proteasomal ubiquitin-dependent protein catabolic process"/>
    <property type="evidence" value="ECO:0007669"/>
    <property type="project" value="TreeGrafter"/>
</dbReference>
<dbReference type="PRINTS" id="PR00452">
    <property type="entry name" value="SH3DOMAIN"/>
</dbReference>
<dbReference type="Pfam" id="PF00018">
    <property type="entry name" value="SH3_1"/>
    <property type="match status" value="2"/>
</dbReference>
<evidence type="ECO:0000256" key="3">
    <source>
        <dbReference type="ARBA" id="ARBA00022723"/>
    </source>
</evidence>
<feature type="region of interest" description="Disordered" evidence="9">
    <location>
        <begin position="212"/>
        <end position="231"/>
    </location>
</feature>
<dbReference type="InterPro" id="IPR013083">
    <property type="entry name" value="Znf_RING/FYVE/PHD"/>
</dbReference>
<sequence length="606" mass="67852">MDFSLLDSIIECSVCLERLKQDARVLPCQHTFCLDCLKRVANKNPQTPIACPECRQQTNIYDINLLPKNVFLIRLLDQIKQKANGSPDVKDEEISTPITTTNSSDKTKVVSTGVSQSKPQQNEVKQHQQTSVPHAKALYDFQMNPLEDEGCLKFQKGMIIQVTRRVDQNWAEGKLGESVGIFPLSFVNMNQAATSLMQSYATKWRLPASMPSTSNYEQAPTTSTNPLRQIPVLQPTPAHPYLIRPTSPSNNNINQNKSNVLQDKSGIYIALHNYTPQKPDELELKKGLQYIVKEACQDGWLKGCCSDNLFRKGVFPGNYVMPLAYHQKLMSAQRNSNFQTQKNQTNLNTQQMRTTGAYTNLGLSSIPPELPQRNVIPSSRTSHSPLAHTNNTPESMASETTTAQTQKTDDNLNKLNKKETVTEMLMKKLGYTRKSNDSSVYSMDNPVFEDSTTTSKVGSSNQLFYNHNRSGSCPIDLGISNSDIENLQTNSDTKSNAIVTKRHSINLSGPSSTTKHIQNTQIKTQHRKSSSLDTTSLEPNNSTTQMARYRCVTKYPANSRFELSLNVGDIVILQKKRDNGWYKGELTRTGQVGLFPANFVELVENN</sequence>
<feature type="region of interest" description="Disordered" evidence="9">
    <location>
        <begin position="85"/>
        <end position="106"/>
    </location>
</feature>
<dbReference type="GO" id="GO:0005634">
    <property type="term" value="C:nucleus"/>
    <property type="evidence" value="ECO:0007669"/>
    <property type="project" value="UniProtKB-ARBA"/>
</dbReference>
<dbReference type="SUPFAM" id="SSF50044">
    <property type="entry name" value="SH3-domain"/>
    <property type="match status" value="3"/>
</dbReference>
<dbReference type="AlphaFoldDB" id="A0A1J1HVU8"/>
<keyword evidence="5" id="KW-0862">Zinc</keyword>
<dbReference type="GO" id="GO:0008270">
    <property type="term" value="F:zinc ion binding"/>
    <property type="evidence" value="ECO:0007669"/>
    <property type="project" value="UniProtKB-KW"/>
</dbReference>
<organism evidence="12 13">
    <name type="scientific">Clunio marinus</name>
    <dbReference type="NCBI Taxonomy" id="568069"/>
    <lineage>
        <taxon>Eukaryota</taxon>
        <taxon>Metazoa</taxon>
        <taxon>Ecdysozoa</taxon>
        <taxon>Arthropoda</taxon>
        <taxon>Hexapoda</taxon>
        <taxon>Insecta</taxon>
        <taxon>Pterygota</taxon>
        <taxon>Neoptera</taxon>
        <taxon>Endopterygota</taxon>
        <taxon>Diptera</taxon>
        <taxon>Nematocera</taxon>
        <taxon>Chironomoidea</taxon>
        <taxon>Chironomidae</taxon>
        <taxon>Clunio</taxon>
    </lineage>
</organism>
<feature type="compositionally biased region" description="Polar residues" evidence="9">
    <location>
        <begin position="375"/>
        <end position="406"/>
    </location>
</feature>
<dbReference type="OrthoDB" id="2163411at2759"/>
<gene>
    <name evidence="12" type="ORF">CLUMA_CG005732</name>
</gene>
<dbReference type="PROSITE" id="PS00518">
    <property type="entry name" value="ZF_RING_1"/>
    <property type="match status" value="1"/>
</dbReference>
<dbReference type="InterPro" id="IPR001452">
    <property type="entry name" value="SH3_domain"/>
</dbReference>
<evidence type="ECO:0000256" key="1">
    <source>
        <dbReference type="ARBA" id="ARBA00008649"/>
    </source>
</evidence>
<dbReference type="STRING" id="568069.A0A1J1HVU8"/>
<feature type="domain" description="RING-type" evidence="11">
    <location>
        <begin position="12"/>
        <end position="55"/>
    </location>
</feature>
<feature type="compositionally biased region" description="Polar residues" evidence="9">
    <location>
        <begin position="212"/>
        <end position="227"/>
    </location>
</feature>
<feature type="domain" description="SH3" evidence="10">
    <location>
        <begin position="544"/>
        <end position="605"/>
    </location>
</feature>
<evidence type="ECO:0000256" key="2">
    <source>
        <dbReference type="ARBA" id="ARBA00022443"/>
    </source>
</evidence>
<keyword evidence="13" id="KW-1185">Reference proteome</keyword>
<keyword evidence="6" id="KW-0832">Ubl conjugation</keyword>
<dbReference type="Gene3D" id="3.30.40.10">
    <property type="entry name" value="Zinc/RING finger domain, C3HC4 (zinc finger)"/>
    <property type="match status" value="1"/>
</dbReference>
<evidence type="ECO:0000259" key="11">
    <source>
        <dbReference type="PROSITE" id="PS50089"/>
    </source>
</evidence>
<comment type="similarity">
    <text evidence="1">Belongs to the SH3RF family.</text>
</comment>
<keyword evidence="3" id="KW-0479">Metal-binding</keyword>
<feature type="region of interest" description="Disordered" evidence="9">
    <location>
        <begin position="505"/>
        <end position="541"/>
    </location>
</feature>
<name>A0A1J1HVU8_9DIPT</name>
<evidence type="ECO:0000259" key="10">
    <source>
        <dbReference type="PROSITE" id="PS50002"/>
    </source>
</evidence>
<dbReference type="InterPro" id="IPR018957">
    <property type="entry name" value="Znf_C3HC4_RING-type"/>
</dbReference>
<dbReference type="PANTHER" id="PTHR14167">
    <property type="entry name" value="SH3 DOMAIN-CONTAINING"/>
    <property type="match status" value="1"/>
</dbReference>
<dbReference type="InterPro" id="IPR001841">
    <property type="entry name" value="Znf_RING"/>
</dbReference>
<keyword evidence="4 7" id="KW-0863">Zinc-finger</keyword>
<dbReference type="InterPro" id="IPR050384">
    <property type="entry name" value="Endophilin_SH3RF"/>
</dbReference>
<feature type="domain" description="SH3" evidence="10">
    <location>
        <begin position="130"/>
        <end position="192"/>
    </location>
</feature>
<feature type="compositionally biased region" description="Polar residues" evidence="9">
    <location>
        <begin position="531"/>
        <end position="541"/>
    </location>
</feature>
<protein>
    <submittedName>
        <fullName evidence="12">CLUMA_CG005732, isoform A</fullName>
    </submittedName>
</protein>
<accession>A0A1J1HVU8</accession>
<dbReference type="InterPro" id="IPR017907">
    <property type="entry name" value="Znf_RING_CS"/>
</dbReference>
<evidence type="ECO:0000313" key="13">
    <source>
        <dbReference type="Proteomes" id="UP000183832"/>
    </source>
</evidence>
<dbReference type="Pfam" id="PF14604">
    <property type="entry name" value="SH3_9"/>
    <property type="match status" value="1"/>
</dbReference>
<dbReference type="CDD" id="cd11787">
    <property type="entry name" value="SH3_SH3RF_2"/>
    <property type="match status" value="1"/>
</dbReference>
<dbReference type="SUPFAM" id="SSF57850">
    <property type="entry name" value="RING/U-box"/>
    <property type="match status" value="1"/>
</dbReference>
<reference evidence="12 13" key="1">
    <citation type="submission" date="2015-04" db="EMBL/GenBank/DDBJ databases">
        <authorList>
            <person name="Syromyatnikov M.Y."/>
            <person name="Popov V.N."/>
        </authorList>
    </citation>
    <scope>NUCLEOTIDE SEQUENCE [LARGE SCALE GENOMIC DNA]</scope>
</reference>
<evidence type="ECO:0000313" key="12">
    <source>
        <dbReference type="EMBL" id="CRK92141.1"/>
    </source>
</evidence>
<evidence type="ECO:0000256" key="9">
    <source>
        <dbReference type="SAM" id="MobiDB-lite"/>
    </source>
</evidence>
<dbReference type="PROSITE" id="PS50089">
    <property type="entry name" value="ZF_RING_2"/>
    <property type="match status" value="1"/>
</dbReference>
<dbReference type="GO" id="GO:0016567">
    <property type="term" value="P:protein ubiquitination"/>
    <property type="evidence" value="ECO:0007669"/>
    <property type="project" value="TreeGrafter"/>
</dbReference>
<feature type="domain" description="SH3" evidence="10">
    <location>
        <begin position="263"/>
        <end position="325"/>
    </location>
</feature>
<feature type="compositionally biased region" description="Polar residues" evidence="9">
    <location>
        <begin position="96"/>
        <end position="106"/>
    </location>
</feature>
<feature type="compositionally biased region" description="Polar residues" evidence="9">
    <location>
        <begin position="505"/>
        <end position="523"/>
    </location>
</feature>
<dbReference type="GO" id="GO:0046330">
    <property type="term" value="P:positive regulation of JNK cascade"/>
    <property type="evidence" value="ECO:0007669"/>
    <property type="project" value="TreeGrafter"/>
</dbReference>
<evidence type="ECO:0000256" key="7">
    <source>
        <dbReference type="PROSITE-ProRule" id="PRU00175"/>
    </source>
</evidence>
<evidence type="ECO:0000256" key="6">
    <source>
        <dbReference type="ARBA" id="ARBA00022843"/>
    </source>
</evidence>